<evidence type="ECO:0000256" key="2">
    <source>
        <dbReference type="SAM" id="Phobius"/>
    </source>
</evidence>
<proteinExistence type="predicted"/>
<dbReference type="AlphaFoldDB" id="A0AAQ3UT47"/>
<keyword evidence="2" id="KW-0472">Membrane</keyword>
<accession>A0AAQ3UT47</accession>
<evidence type="ECO:0000256" key="1">
    <source>
        <dbReference type="SAM" id="MobiDB-lite"/>
    </source>
</evidence>
<evidence type="ECO:0000313" key="3">
    <source>
        <dbReference type="EMBL" id="WVZ98144.1"/>
    </source>
</evidence>
<protein>
    <submittedName>
        <fullName evidence="3">Uncharacterized protein</fullName>
    </submittedName>
</protein>
<feature type="region of interest" description="Disordered" evidence="1">
    <location>
        <begin position="102"/>
        <end position="131"/>
    </location>
</feature>
<reference evidence="3 4" key="1">
    <citation type="submission" date="2024-02" db="EMBL/GenBank/DDBJ databases">
        <title>High-quality chromosome-scale genome assembly of Pensacola bahiagrass (Paspalum notatum Flugge var. saurae).</title>
        <authorList>
            <person name="Vega J.M."/>
            <person name="Podio M."/>
            <person name="Orjuela J."/>
            <person name="Siena L.A."/>
            <person name="Pessino S.C."/>
            <person name="Combes M.C."/>
            <person name="Mariac C."/>
            <person name="Albertini E."/>
            <person name="Pupilli F."/>
            <person name="Ortiz J.P.A."/>
            <person name="Leblanc O."/>
        </authorList>
    </citation>
    <scope>NUCLEOTIDE SEQUENCE [LARGE SCALE GENOMIC DNA]</scope>
    <source>
        <strain evidence="3">R1</strain>
        <tissue evidence="3">Leaf</tissue>
    </source>
</reference>
<keyword evidence="4" id="KW-1185">Reference proteome</keyword>
<sequence length="131" mass="14427">MDFSWLVSSWLTFGASRPFLLLLLLQLVGVGCGRRLAWTKSMSIRAIRLGWYRLYMAGTGIASFQPLPCYPHGMEVEWLQLMLCVTFSELCEVHRANPRRAMAQLQSSGAAHPGHPDAAAPSPATPPSESP</sequence>
<dbReference type="InterPro" id="IPR009489">
    <property type="entry name" value="PAR1"/>
</dbReference>
<dbReference type="Proteomes" id="UP001341281">
    <property type="component" value="Chromosome 10"/>
</dbReference>
<keyword evidence="2" id="KW-0812">Transmembrane</keyword>
<gene>
    <name evidence="3" type="ORF">U9M48_043615</name>
</gene>
<evidence type="ECO:0000313" key="4">
    <source>
        <dbReference type="Proteomes" id="UP001341281"/>
    </source>
</evidence>
<feature type="transmembrane region" description="Helical" evidence="2">
    <location>
        <begin position="20"/>
        <end position="38"/>
    </location>
</feature>
<name>A0AAQ3UT47_PASNO</name>
<keyword evidence="2" id="KW-1133">Transmembrane helix</keyword>
<organism evidence="3 4">
    <name type="scientific">Paspalum notatum var. saurae</name>
    <dbReference type="NCBI Taxonomy" id="547442"/>
    <lineage>
        <taxon>Eukaryota</taxon>
        <taxon>Viridiplantae</taxon>
        <taxon>Streptophyta</taxon>
        <taxon>Embryophyta</taxon>
        <taxon>Tracheophyta</taxon>
        <taxon>Spermatophyta</taxon>
        <taxon>Magnoliopsida</taxon>
        <taxon>Liliopsida</taxon>
        <taxon>Poales</taxon>
        <taxon>Poaceae</taxon>
        <taxon>PACMAD clade</taxon>
        <taxon>Panicoideae</taxon>
        <taxon>Andropogonodae</taxon>
        <taxon>Paspaleae</taxon>
        <taxon>Paspalinae</taxon>
        <taxon>Paspalum</taxon>
    </lineage>
</organism>
<feature type="compositionally biased region" description="Low complexity" evidence="1">
    <location>
        <begin position="108"/>
        <end position="122"/>
    </location>
</feature>
<dbReference type="Pfam" id="PF06521">
    <property type="entry name" value="PAR1"/>
    <property type="match status" value="1"/>
</dbReference>
<dbReference type="EMBL" id="CP144754">
    <property type="protein sequence ID" value="WVZ98144.1"/>
    <property type="molecule type" value="Genomic_DNA"/>
</dbReference>